<dbReference type="Gene3D" id="3.30.750.24">
    <property type="entry name" value="STAS domain"/>
    <property type="match status" value="1"/>
</dbReference>
<proteinExistence type="predicted"/>
<protein>
    <submittedName>
        <fullName evidence="1">Anti-anti-sigma factor</fullName>
    </submittedName>
</protein>
<name>A0A7I7JYN9_9MYCO</name>
<dbReference type="PANTHER" id="PTHR33495">
    <property type="entry name" value="ANTI-SIGMA FACTOR ANTAGONIST TM_1081-RELATED-RELATED"/>
    <property type="match status" value="1"/>
</dbReference>
<dbReference type="Pfam" id="PF01740">
    <property type="entry name" value="STAS"/>
    <property type="match status" value="1"/>
</dbReference>
<gene>
    <name evidence="1" type="primary">rsbV_1</name>
    <name evidence="1" type="ORF">MDUV_11610</name>
</gene>
<dbReference type="KEGG" id="mdu:MDUV_11610"/>
<dbReference type="Proteomes" id="UP000467006">
    <property type="component" value="Chromosome"/>
</dbReference>
<keyword evidence="2" id="KW-1185">Reference proteome</keyword>
<reference evidence="1 2" key="1">
    <citation type="journal article" date="2019" name="Emerg. Microbes Infect.">
        <title>Comprehensive subspecies identification of 175 nontuberculous mycobacteria species based on 7547 genomic profiles.</title>
        <authorList>
            <person name="Matsumoto Y."/>
            <person name="Kinjo T."/>
            <person name="Motooka D."/>
            <person name="Nabeya D."/>
            <person name="Jung N."/>
            <person name="Uechi K."/>
            <person name="Horii T."/>
            <person name="Iida T."/>
            <person name="Fujita J."/>
            <person name="Nakamura S."/>
        </authorList>
    </citation>
    <scope>NUCLEOTIDE SEQUENCE [LARGE SCALE GENOMIC DNA]</scope>
    <source>
        <strain evidence="1 2">JCM 6396</strain>
    </source>
</reference>
<dbReference type="OrthoDB" id="4628340at2"/>
<dbReference type="AlphaFoldDB" id="A0A7I7JYN9"/>
<dbReference type="InterPro" id="IPR036513">
    <property type="entry name" value="STAS_dom_sf"/>
</dbReference>
<dbReference type="PROSITE" id="PS50801">
    <property type="entry name" value="STAS"/>
    <property type="match status" value="1"/>
</dbReference>
<dbReference type="GO" id="GO:0043856">
    <property type="term" value="F:anti-sigma factor antagonist activity"/>
    <property type="evidence" value="ECO:0007669"/>
    <property type="project" value="TreeGrafter"/>
</dbReference>
<dbReference type="SUPFAM" id="SSF52091">
    <property type="entry name" value="SpoIIaa-like"/>
    <property type="match status" value="1"/>
</dbReference>
<organism evidence="1 2">
    <name type="scientific">Mycolicibacterium duvalii</name>
    <dbReference type="NCBI Taxonomy" id="39688"/>
    <lineage>
        <taxon>Bacteria</taxon>
        <taxon>Bacillati</taxon>
        <taxon>Actinomycetota</taxon>
        <taxon>Actinomycetes</taxon>
        <taxon>Mycobacteriales</taxon>
        <taxon>Mycobacteriaceae</taxon>
        <taxon>Mycolicibacterium</taxon>
    </lineage>
</organism>
<dbReference type="EMBL" id="AP022563">
    <property type="protein sequence ID" value="BBX16301.1"/>
    <property type="molecule type" value="Genomic_DNA"/>
</dbReference>
<dbReference type="PANTHER" id="PTHR33495:SF2">
    <property type="entry name" value="ANTI-SIGMA FACTOR ANTAGONIST TM_1081-RELATED"/>
    <property type="match status" value="1"/>
</dbReference>
<dbReference type="CDD" id="cd07043">
    <property type="entry name" value="STAS_anti-anti-sigma_factors"/>
    <property type="match status" value="1"/>
</dbReference>
<evidence type="ECO:0000313" key="2">
    <source>
        <dbReference type="Proteomes" id="UP000467006"/>
    </source>
</evidence>
<accession>A0A7I7JYN9</accession>
<dbReference type="RefSeq" id="WP_098002649.1">
    <property type="nucleotide sequence ID" value="NZ_AP022563.1"/>
</dbReference>
<evidence type="ECO:0000313" key="1">
    <source>
        <dbReference type="EMBL" id="BBX16301.1"/>
    </source>
</evidence>
<sequence length="102" mass="10698">MPTSLSVDTTRSEDGAVIVIASGEVDLSNVDSFRTTLRDAAENSSEPITVDLSGVEYVDSGGINVLFSLCDRIGKVIAHPLLMTTFAVSGLTELTTAEAATY</sequence>
<dbReference type="InterPro" id="IPR002645">
    <property type="entry name" value="STAS_dom"/>
</dbReference>